<dbReference type="Proteomes" id="UP000310189">
    <property type="component" value="Unassembled WGS sequence"/>
</dbReference>
<feature type="domain" description="FYVE zinc finger" evidence="7">
    <location>
        <begin position="180"/>
        <end position="261"/>
    </location>
</feature>
<feature type="region of interest" description="Disordered" evidence="6">
    <location>
        <begin position="706"/>
        <end position="767"/>
    </location>
</feature>
<protein>
    <recommendedName>
        <fullName evidence="12">NAD-dependent epimerase/dehydratase domain-containing protein</fullName>
    </recommendedName>
</protein>
<keyword evidence="1" id="KW-0479">Metal-binding</keyword>
<dbReference type="Gene3D" id="3.40.50.720">
    <property type="entry name" value="NAD(P)-binding Rossmann-like Domain"/>
    <property type="match status" value="1"/>
</dbReference>
<comment type="caution">
    <text evidence="10">The sequence shown here is derived from an EMBL/GenBank/DDBJ whole genome shotgun (WGS) entry which is preliminary data.</text>
</comment>
<dbReference type="AlphaFoldDB" id="A0A4T0FXM3"/>
<dbReference type="GO" id="GO:0008270">
    <property type="term" value="F:zinc ion binding"/>
    <property type="evidence" value="ECO:0007669"/>
    <property type="project" value="UniProtKB-KW"/>
</dbReference>
<dbReference type="Pfam" id="PF11702">
    <property type="entry name" value="DUF3295"/>
    <property type="match status" value="1"/>
</dbReference>
<feature type="compositionally biased region" description="Polar residues" evidence="6">
    <location>
        <begin position="728"/>
        <end position="750"/>
    </location>
</feature>
<dbReference type="InterPro" id="IPR013083">
    <property type="entry name" value="Znf_RING/FYVE/PHD"/>
</dbReference>
<accession>A0A4T0FXM3</accession>
<dbReference type="InterPro" id="IPR021711">
    <property type="entry name" value="DUF3295"/>
</dbReference>
<evidence type="ECO:0000256" key="1">
    <source>
        <dbReference type="ARBA" id="ARBA00022723"/>
    </source>
</evidence>
<evidence type="ECO:0000256" key="5">
    <source>
        <dbReference type="ARBA" id="ARBA00023445"/>
    </source>
</evidence>
<evidence type="ECO:0000256" key="4">
    <source>
        <dbReference type="ARBA" id="ARBA00023002"/>
    </source>
</evidence>
<evidence type="ECO:0008006" key="12">
    <source>
        <dbReference type="Google" id="ProtNLM"/>
    </source>
</evidence>
<feature type="region of interest" description="Disordered" evidence="6">
    <location>
        <begin position="509"/>
        <end position="614"/>
    </location>
</feature>
<dbReference type="InterPro" id="IPR050425">
    <property type="entry name" value="NAD(P)_dehydrat-like"/>
</dbReference>
<evidence type="ECO:0000259" key="7">
    <source>
        <dbReference type="Pfam" id="PF01363"/>
    </source>
</evidence>
<gene>
    <name evidence="10" type="ORF">E3P99_00334</name>
</gene>
<dbReference type="SUPFAM" id="SSF51735">
    <property type="entry name" value="NAD(P)-binding Rossmann-fold domains"/>
    <property type="match status" value="1"/>
</dbReference>
<sequence>MASKKDKNIPKTQFRRLGAGDGSVNGLGAHQRTLSSQSSPISIQSTPQIPQIPRHGFNRSISNAQQPSTSSSPLPELSYEVYSKSRSPSFTSTFSTNSTVAGSRRTPYRVGFQPRGVWRDRMEDFAGEREKHKRDDKDLLSDRRLARRLDKLLELHANHSDAFGLLSDIRLRSSEQNIVKWEDDKDVEWCPIAHVQFNPLKYRKHHCRMCGRVVSAAVVSTDALKRRASFNMVKEDSGRMRACALDEHGIRVCLECWRVVERQEVRITVPKYMHAYDEAIGLEQELDQITRASTFKLKEVMQRTQRMEKLIQAFDEPTGICRAMATRFKGKLGKYMGMVKRQLEAEQAETRQRTEALRATESDDSADKRLQVLFEQQSQLLLQIEGRKEARQLEDLRILYDNLGFAGRGLCSNDNKKRGKLFYISTSASDDQQPSSVERRLSDDDDDSSWSEYSESGEEQSQPLRFDKLPKRSMSAAGGFTYYLSNKSIYPSEDKLSLLSTMFNSQQNLANNAGSTSSSHPSSSRRLPPPPPANQLDSDDDDDGDGGLEFNARNSKRIEQLAIKHKRRPDKPDASYASTLVGSDDGNHDTLDNQASSDPTADAPISARPQSPRTIRRNMLASELSESLRKSILWERETRARMLLGGHNNSSGMLNAKLQEKLARQEAAQQQQNGINYAQDAQEAHEVELAAHNARVKNTVNSINTSHRRYKSTPERSDNQYPHPHKMLSTTTIGNQPSSSSIAGRNLTENDLSKYHRKPQRASNRYLSSSPDYHGSVLVTGANGFVGSWTALTLLQRGFSVKGTVRSADKGEYLAGTLRGQLGEEFGDRFSWVVVQDMAVDGAYDEAIRDVDGVCHISSPFHFNAQSPSEIIDPAVRGTLNILNAANDAERVKRVVLTSSVAAVVNPEPHPPREFTENDWNEHSARECEVLGDKARPQSKYRASKTLAERAAWEFVEQKKHANELRLSLSTIAPPLILGPLIRQADTVDSLNTSSLWAFAFFNGSKICEDPASFSNPMTNLADVRDVAAIHVDCLQVEKAAGERFVCVCDGGFSTWQDMLDAVHDDASIDAEEKARRVPRGVYGAGKCVVQSWYTNRKAKNLLGSTFIEHDKTCTDTYKSLLDYEKRW</sequence>
<dbReference type="Pfam" id="PF01370">
    <property type="entry name" value="Epimerase"/>
    <property type="match status" value="1"/>
</dbReference>
<dbReference type="InterPro" id="IPR000306">
    <property type="entry name" value="Znf_FYVE"/>
</dbReference>
<evidence type="ECO:0000313" key="11">
    <source>
        <dbReference type="Proteomes" id="UP000310189"/>
    </source>
</evidence>
<dbReference type="InterPro" id="IPR001509">
    <property type="entry name" value="Epimerase_deHydtase"/>
</dbReference>
<dbReference type="SUPFAM" id="SSF57903">
    <property type="entry name" value="FYVE/PHD zinc finger"/>
    <property type="match status" value="1"/>
</dbReference>
<feature type="compositionally biased region" description="Acidic residues" evidence="6">
    <location>
        <begin position="537"/>
        <end position="546"/>
    </location>
</feature>
<dbReference type="GO" id="GO:0016616">
    <property type="term" value="F:oxidoreductase activity, acting on the CH-OH group of donors, NAD or NADP as acceptor"/>
    <property type="evidence" value="ECO:0007669"/>
    <property type="project" value="TreeGrafter"/>
</dbReference>
<evidence type="ECO:0000256" key="2">
    <source>
        <dbReference type="ARBA" id="ARBA00022771"/>
    </source>
</evidence>
<proteinExistence type="inferred from homology"/>
<evidence type="ECO:0000259" key="8">
    <source>
        <dbReference type="Pfam" id="PF01370"/>
    </source>
</evidence>
<feature type="region of interest" description="Disordered" evidence="6">
    <location>
        <begin position="425"/>
        <end position="469"/>
    </location>
</feature>
<dbReference type="InterPro" id="IPR036291">
    <property type="entry name" value="NAD(P)-bd_dom_sf"/>
</dbReference>
<dbReference type="EMBL" id="SPNW01000003">
    <property type="protein sequence ID" value="TIA93200.1"/>
    <property type="molecule type" value="Genomic_DNA"/>
</dbReference>
<dbReference type="Pfam" id="PF01363">
    <property type="entry name" value="FYVE"/>
    <property type="match status" value="1"/>
</dbReference>
<feature type="compositionally biased region" description="Polar residues" evidence="6">
    <location>
        <begin position="425"/>
        <end position="434"/>
    </location>
</feature>
<dbReference type="Gene3D" id="3.30.40.10">
    <property type="entry name" value="Zinc/RING finger domain, C3HC4 (zinc finger)"/>
    <property type="match status" value="1"/>
</dbReference>
<dbReference type="InterPro" id="IPR011011">
    <property type="entry name" value="Znf_FYVE_PHD"/>
</dbReference>
<evidence type="ECO:0000256" key="3">
    <source>
        <dbReference type="ARBA" id="ARBA00022833"/>
    </source>
</evidence>
<feature type="compositionally biased region" description="Low complexity" evidence="6">
    <location>
        <begin position="35"/>
        <end position="53"/>
    </location>
</feature>
<evidence type="ECO:0000256" key="6">
    <source>
        <dbReference type="SAM" id="MobiDB-lite"/>
    </source>
</evidence>
<keyword evidence="4" id="KW-0560">Oxidoreductase</keyword>
<dbReference type="PANTHER" id="PTHR10366">
    <property type="entry name" value="NAD DEPENDENT EPIMERASE/DEHYDRATASE"/>
    <property type="match status" value="1"/>
</dbReference>
<keyword evidence="2" id="KW-0863">Zinc-finger</keyword>
<keyword evidence="3" id="KW-0862">Zinc</keyword>
<dbReference type="OrthoDB" id="2735536at2759"/>
<feature type="region of interest" description="Disordered" evidence="6">
    <location>
        <begin position="1"/>
        <end position="75"/>
    </location>
</feature>
<reference evidence="10 11" key="1">
    <citation type="submission" date="2019-03" db="EMBL/GenBank/DDBJ databases">
        <title>Sequencing 23 genomes of Wallemia ichthyophaga.</title>
        <authorList>
            <person name="Gostincar C."/>
        </authorList>
    </citation>
    <scope>NUCLEOTIDE SEQUENCE [LARGE SCALE GENOMIC DNA]</scope>
    <source>
        <strain evidence="10 11">EXF-5753</strain>
    </source>
</reference>
<name>A0A4T0FXM3_9BASI</name>
<keyword evidence="11" id="KW-1185">Reference proteome</keyword>
<dbReference type="PANTHER" id="PTHR10366:SF564">
    <property type="entry name" value="STEROL-4-ALPHA-CARBOXYLATE 3-DEHYDROGENASE, DECARBOXYLATING"/>
    <property type="match status" value="1"/>
</dbReference>
<evidence type="ECO:0000259" key="9">
    <source>
        <dbReference type="Pfam" id="PF11702"/>
    </source>
</evidence>
<feature type="domain" description="NAD-dependent epimerase/dehydratase" evidence="8">
    <location>
        <begin position="777"/>
        <end position="967"/>
    </location>
</feature>
<comment type="similarity">
    <text evidence="5">Belongs to the NAD(P)-dependent epimerase/dehydratase family. Dihydroflavonol-4-reductase subfamily.</text>
</comment>
<feature type="domain" description="DUF3295" evidence="9">
    <location>
        <begin position="495"/>
        <end position="640"/>
    </location>
</feature>
<evidence type="ECO:0000313" key="10">
    <source>
        <dbReference type="EMBL" id="TIA93200.1"/>
    </source>
</evidence>
<organism evidence="10 11">
    <name type="scientific">Wallemia hederae</name>
    <dbReference type="NCBI Taxonomy" id="1540922"/>
    <lineage>
        <taxon>Eukaryota</taxon>
        <taxon>Fungi</taxon>
        <taxon>Dikarya</taxon>
        <taxon>Basidiomycota</taxon>
        <taxon>Wallemiomycotina</taxon>
        <taxon>Wallemiomycetes</taxon>
        <taxon>Wallemiales</taxon>
        <taxon>Wallemiaceae</taxon>
        <taxon>Wallemia</taxon>
    </lineage>
</organism>
<feature type="compositionally biased region" description="Low complexity" evidence="6">
    <location>
        <begin position="517"/>
        <end position="526"/>
    </location>
</feature>